<keyword evidence="4" id="KW-0547">Nucleotide-binding</keyword>
<evidence type="ECO:0000256" key="2">
    <source>
        <dbReference type="ARBA" id="ARBA00005417"/>
    </source>
</evidence>
<evidence type="ECO:0000256" key="5">
    <source>
        <dbReference type="ARBA" id="ARBA00022840"/>
    </source>
</evidence>
<name>A0A506PPA0_9FLAO</name>
<comment type="function">
    <text evidence="1">Part of the ABC transporter FtsEX involved in cellular division. Important for assembly or stability of the septal ring.</text>
</comment>
<sequence length="229" mass="25672">MPEPVLQLSDATIYQGDSMVLQHINFEMNKGDFVYLIGKTGSGKSSFMKTLYGDLLLKEGNGHIVGYDLATLKEKDIPFLRRKLGIVFQDFKLLPDRTVNSNLEFVLKATGWKDKAAIGQRIETVLNKVGMKTQGFKFPHELSGGEQQRIAIARALLNDPELILADEPTGNLDPQTSIEVMEVLQEINKNGNTILMATHDYALLLKYPSKTVKCDDNRVFEVVQRTQAK</sequence>
<dbReference type="PANTHER" id="PTHR24220:SF470">
    <property type="entry name" value="CELL DIVISION ATP-BINDING PROTEIN FTSE"/>
    <property type="match status" value="1"/>
</dbReference>
<dbReference type="PANTHER" id="PTHR24220">
    <property type="entry name" value="IMPORT ATP-BINDING PROTEIN"/>
    <property type="match status" value="1"/>
</dbReference>
<feature type="domain" description="ABC transporter" evidence="6">
    <location>
        <begin position="6"/>
        <end position="228"/>
    </location>
</feature>
<evidence type="ECO:0000256" key="3">
    <source>
        <dbReference type="ARBA" id="ARBA00020019"/>
    </source>
</evidence>
<dbReference type="GO" id="GO:0005524">
    <property type="term" value="F:ATP binding"/>
    <property type="evidence" value="ECO:0007669"/>
    <property type="project" value="UniProtKB-KW"/>
</dbReference>
<dbReference type="PROSITE" id="PS00211">
    <property type="entry name" value="ABC_TRANSPORTER_1"/>
    <property type="match status" value="1"/>
</dbReference>
<keyword evidence="8" id="KW-1185">Reference proteome</keyword>
<dbReference type="SUPFAM" id="SSF52540">
    <property type="entry name" value="P-loop containing nucleoside triphosphate hydrolases"/>
    <property type="match status" value="1"/>
</dbReference>
<dbReference type="Pfam" id="PF00005">
    <property type="entry name" value="ABC_tran"/>
    <property type="match status" value="1"/>
</dbReference>
<dbReference type="InterPro" id="IPR003439">
    <property type="entry name" value="ABC_transporter-like_ATP-bd"/>
</dbReference>
<protein>
    <recommendedName>
        <fullName evidence="3">Cell division ATP-binding protein FtsE</fullName>
    </recommendedName>
</protein>
<dbReference type="PROSITE" id="PS50893">
    <property type="entry name" value="ABC_TRANSPORTER_2"/>
    <property type="match status" value="1"/>
</dbReference>
<dbReference type="Proteomes" id="UP000317332">
    <property type="component" value="Unassembled WGS sequence"/>
</dbReference>
<accession>A0A506PPA0</accession>
<comment type="similarity">
    <text evidence="2">Belongs to the ABC transporter superfamily.</text>
</comment>
<evidence type="ECO:0000259" key="6">
    <source>
        <dbReference type="PROSITE" id="PS50893"/>
    </source>
</evidence>
<evidence type="ECO:0000313" key="7">
    <source>
        <dbReference type="EMBL" id="TPV35541.1"/>
    </source>
</evidence>
<dbReference type="Gene3D" id="3.40.50.300">
    <property type="entry name" value="P-loop containing nucleotide triphosphate hydrolases"/>
    <property type="match status" value="1"/>
</dbReference>
<dbReference type="OrthoDB" id="9802264at2"/>
<dbReference type="GO" id="GO:0022857">
    <property type="term" value="F:transmembrane transporter activity"/>
    <property type="evidence" value="ECO:0007669"/>
    <property type="project" value="TreeGrafter"/>
</dbReference>
<dbReference type="InterPro" id="IPR017871">
    <property type="entry name" value="ABC_transporter-like_CS"/>
</dbReference>
<evidence type="ECO:0000256" key="1">
    <source>
        <dbReference type="ARBA" id="ARBA00002579"/>
    </source>
</evidence>
<gene>
    <name evidence="7" type="ORF">FJ651_01110</name>
</gene>
<dbReference type="FunFam" id="3.40.50.300:FF:000056">
    <property type="entry name" value="Cell division ATP-binding protein FtsE"/>
    <property type="match status" value="1"/>
</dbReference>
<dbReference type="EMBL" id="VHIQ01000001">
    <property type="protein sequence ID" value="TPV35541.1"/>
    <property type="molecule type" value="Genomic_DNA"/>
</dbReference>
<dbReference type="InterPro" id="IPR003593">
    <property type="entry name" value="AAA+_ATPase"/>
</dbReference>
<organism evidence="7 8">
    <name type="scientific">Paucihalobacter ruber</name>
    <dbReference type="NCBI Taxonomy" id="2567861"/>
    <lineage>
        <taxon>Bacteria</taxon>
        <taxon>Pseudomonadati</taxon>
        <taxon>Bacteroidota</taxon>
        <taxon>Flavobacteriia</taxon>
        <taxon>Flavobacteriales</taxon>
        <taxon>Flavobacteriaceae</taxon>
        <taxon>Paucihalobacter</taxon>
    </lineage>
</organism>
<reference evidence="7 8" key="1">
    <citation type="submission" date="2019-06" db="EMBL/GenBank/DDBJ databases">
        <title>Flavobacteriaceae Paucihalobacterium erythroidium CWB-1, complete genome.</title>
        <authorList>
            <person name="Wu S."/>
        </authorList>
    </citation>
    <scope>NUCLEOTIDE SEQUENCE [LARGE SCALE GENOMIC DNA]</scope>
    <source>
        <strain evidence="7 8">CWB-1</strain>
    </source>
</reference>
<dbReference type="GO" id="GO:0005886">
    <property type="term" value="C:plasma membrane"/>
    <property type="evidence" value="ECO:0007669"/>
    <property type="project" value="TreeGrafter"/>
</dbReference>
<evidence type="ECO:0000256" key="4">
    <source>
        <dbReference type="ARBA" id="ARBA00022741"/>
    </source>
</evidence>
<dbReference type="SMART" id="SM00382">
    <property type="entry name" value="AAA"/>
    <property type="match status" value="1"/>
</dbReference>
<comment type="caution">
    <text evidence="7">The sequence shown here is derived from an EMBL/GenBank/DDBJ whole genome shotgun (WGS) entry which is preliminary data.</text>
</comment>
<dbReference type="InterPro" id="IPR027417">
    <property type="entry name" value="P-loop_NTPase"/>
</dbReference>
<evidence type="ECO:0000313" key="8">
    <source>
        <dbReference type="Proteomes" id="UP000317332"/>
    </source>
</evidence>
<dbReference type="AlphaFoldDB" id="A0A506PPA0"/>
<dbReference type="GO" id="GO:0016887">
    <property type="term" value="F:ATP hydrolysis activity"/>
    <property type="evidence" value="ECO:0007669"/>
    <property type="project" value="InterPro"/>
</dbReference>
<keyword evidence="5 7" id="KW-0067">ATP-binding</keyword>
<dbReference type="InterPro" id="IPR015854">
    <property type="entry name" value="ABC_transpr_LolD-like"/>
</dbReference>
<dbReference type="RefSeq" id="WP_140988551.1">
    <property type="nucleotide sequence ID" value="NZ_VHIQ01000001.1"/>
</dbReference>
<proteinExistence type="inferred from homology"/>